<organism evidence="2 3">
    <name type="scientific">Rhizobium giardinii</name>
    <dbReference type="NCBI Taxonomy" id="56731"/>
    <lineage>
        <taxon>Bacteria</taxon>
        <taxon>Pseudomonadati</taxon>
        <taxon>Pseudomonadota</taxon>
        <taxon>Alphaproteobacteria</taxon>
        <taxon>Hyphomicrobiales</taxon>
        <taxon>Rhizobiaceae</taxon>
        <taxon>Rhizobium/Agrobacterium group</taxon>
        <taxon>Rhizobium</taxon>
    </lineage>
</organism>
<keyword evidence="3" id="KW-1185">Reference proteome</keyword>
<dbReference type="SUPFAM" id="SSF53474">
    <property type="entry name" value="alpha/beta-Hydrolases"/>
    <property type="match status" value="1"/>
</dbReference>
<reference evidence="2 3" key="1">
    <citation type="submission" date="2020-08" db="EMBL/GenBank/DDBJ databases">
        <title>Genomic Encyclopedia of Type Strains, Phase IV (KMG-V): Genome sequencing to study the core and pangenomes of soil and plant-associated prokaryotes.</title>
        <authorList>
            <person name="Whitman W."/>
        </authorList>
    </citation>
    <scope>NUCLEOTIDE SEQUENCE [LARGE SCALE GENOMIC DNA]</scope>
    <source>
        <strain evidence="2 3">SEMIA 4084</strain>
    </source>
</reference>
<dbReference type="InterPro" id="IPR000073">
    <property type="entry name" value="AB_hydrolase_1"/>
</dbReference>
<proteinExistence type="predicted"/>
<evidence type="ECO:0000313" key="3">
    <source>
        <dbReference type="Proteomes" id="UP000585507"/>
    </source>
</evidence>
<dbReference type="AlphaFoldDB" id="A0A7W8X7Z1"/>
<gene>
    <name evidence="2" type="ORF">GGD55_000619</name>
</gene>
<dbReference type="Proteomes" id="UP000585507">
    <property type="component" value="Unassembled WGS sequence"/>
</dbReference>
<dbReference type="RefSeq" id="WP_018324262.1">
    <property type="nucleotide sequence ID" value="NZ_JACHBK010000001.1"/>
</dbReference>
<protein>
    <submittedName>
        <fullName evidence="2">Pimeloyl-ACP methyl ester carboxylesterase</fullName>
    </submittedName>
</protein>
<evidence type="ECO:0000259" key="1">
    <source>
        <dbReference type="Pfam" id="PF12697"/>
    </source>
</evidence>
<dbReference type="InterPro" id="IPR029058">
    <property type="entry name" value="AB_hydrolase_fold"/>
</dbReference>
<dbReference type="EMBL" id="JACHBK010000001">
    <property type="protein sequence ID" value="MBB5533958.1"/>
    <property type="molecule type" value="Genomic_DNA"/>
</dbReference>
<name>A0A7W8X7Z1_9HYPH</name>
<dbReference type="Gene3D" id="3.40.50.1820">
    <property type="entry name" value="alpha/beta hydrolase"/>
    <property type="match status" value="1"/>
</dbReference>
<dbReference type="PANTHER" id="PTHR43689:SF8">
    <property type="entry name" value="ALPHA_BETA-HYDROLASES SUPERFAMILY PROTEIN"/>
    <property type="match status" value="1"/>
</dbReference>
<feature type="domain" description="AB hydrolase-1" evidence="1">
    <location>
        <begin position="4"/>
        <end position="251"/>
    </location>
</feature>
<comment type="caution">
    <text evidence="2">The sequence shown here is derived from an EMBL/GenBank/DDBJ whole genome shotgun (WGS) entry which is preliminary data.</text>
</comment>
<dbReference type="Pfam" id="PF12697">
    <property type="entry name" value="Abhydrolase_6"/>
    <property type="match status" value="1"/>
</dbReference>
<sequence>MKTVLIHGMVMAQTFWSCFAPSIVREGCAAAYPLPGHSPWTLDGLSDALKTTDIIYAYARAIERDFGGEPVTLIGHSTGGFVSLLLARYRPDLVSNVILMGAFACGRFVGQERLAARILRLPLLGRLLFIRLFTRWIATRETFRWGSLECVFDKTAGWETDETIAAMEQVREHLMKSQADDIVAFVSWMSQTSIIDELALIDVPVLNIIGARDAIVSPSHQIHLSGRLPRVQTVILDRVGHLPMAEAREKVDQLIGTFLLFGPLTSSRKSDLTRSVTPEPFRLPLPLGS</sequence>
<accession>A0A7W8X7Z1</accession>
<dbReference type="PANTHER" id="PTHR43689">
    <property type="entry name" value="HYDROLASE"/>
    <property type="match status" value="1"/>
</dbReference>
<evidence type="ECO:0000313" key="2">
    <source>
        <dbReference type="EMBL" id="MBB5533958.1"/>
    </source>
</evidence>